<protein>
    <recommendedName>
        <fullName evidence="1">Hedgehog/Intein (Hint) domain-containing protein</fullName>
    </recommendedName>
</protein>
<reference evidence="2 3" key="1">
    <citation type="submission" date="2016-10" db="EMBL/GenBank/DDBJ databases">
        <title>Genome sequence of Planktotalea frisia SH6-1.</title>
        <authorList>
            <person name="Poehlein A."/>
            <person name="Bakenhus I."/>
            <person name="Voget S."/>
            <person name="Brinkhoff T."/>
            <person name="Simon M."/>
        </authorList>
    </citation>
    <scope>NUCLEOTIDE SEQUENCE [LARGE SCALE GENOMIC DNA]</scope>
    <source>
        <strain evidence="2 3">SH6-1</strain>
    </source>
</reference>
<evidence type="ECO:0000313" key="2">
    <source>
        <dbReference type="EMBL" id="OJI93099.1"/>
    </source>
</evidence>
<feature type="domain" description="Hedgehog/Intein (Hint)" evidence="1">
    <location>
        <begin position="173"/>
        <end position="306"/>
    </location>
</feature>
<gene>
    <name evidence="2" type="ORF">PFRI_26780</name>
</gene>
<sequence>MGWLAYSGGGGETTDVHASITSESMIETGALVLEAPLPSDHRAATLLEVATLHPTPSLLRIQSIPGEGFSVLISSGGHVFHALISHTLQARTDNFRLTLNWDSISGDGLLSIEHPGDDALFTSELTGCIAMSGALVLGALSETRAPEVQKKLAYIGFHQGPLSIGPTPTLDYHTPVLTPQGYRKIGALKPGDTVISANANIVPVLGVFKKVTPAFGSYAPVRLRAPYFGLQSDLVMAGTQRLIVGGSDVEYTFGCDEVLIPAQHLINGTAAIAQPVGGTTTYFQLLLPENEAFIASELLLESLFIGRLRRRKAIFKHTSLAALPRNLLPEHAATVSQILRPYEAITLAAMRAA</sequence>
<organism evidence="2 3">
    <name type="scientific">Planktotalea frisia</name>
    <dbReference type="NCBI Taxonomy" id="696762"/>
    <lineage>
        <taxon>Bacteria</taxon>
        <taxon>Pseudomonadati</taxon>
        <taxon>Pseudomonadota</taxon>
        <taxon>Alphaproteobacteria</taxon>
        <taxon>Rhodobacterales</taxon>
        <taxon>Paracoccaceae</taxon>
        <taxon>Planktotalea</taxon>
    </lineage>
</organism>
<dbReference type="RefSeq" id="WP_072631211.1">
    <property type="nucleotide sequence ID" value="NZ_JABBAN010000112.1"/>
</dbReference>
<dbReference type="Proteomes" id="UP000184514">
    <property type="component" value="Unassembled WGS sequence"/>
</dbReference>
<proteinExistence type="predicted"/>
<dbReference type="AlphaFoldDB" id="A0A1L9NV23"/>
<dbReference type="STRING" id="696762.PFRI_26780"/>
<dbReference type="InterPro" id="IPR028992">
    <property type="entry name" value="Hedgehog/Intein_dom"/>
</dbReference>
<comment type="caution">
    <text evidence="2">The sequence shown here is derived from an EMBL/GenBank/DDBJ whole genome shotgun (WGS) entry which is preliminary data.</text>
</comment>
<dbReference type="InterPro" id="IPR036844">
    <property type="entry name" value="Hint_dom_sf"/>
</dbReference>
<dbReference type="OrthoDB" id="6305173at2"/>
<keyword evidence="3" id="KW-1185">Reference proteome</keyword>
<dbReference type="SUPFAM" id="SSF51294">
    <property type="entry name" value="Hedgehog/intein (Hint) domain"/>
    <property type="match status" value="1"/>
</dbReference>
<dbReference type="EMBL" id="MLCB01000156">
    <property type="protein sequence ID" value="OJI93099.1"/>
    <property type="molecule type" value="Genomic_DNA"/>
</dbReference>
<dbReference type="Pfam" id="PF13403">
    <property type="entry name" value="Hint_2"/>
    <property type="match status" value="1"/>
</dbReference>
<name>A0A1L9NV23_9RHOB</name>
<evidence type="ECO:0000313" key="3">
    <source>
        <dbReference type="Proteomes" id="UP000184514"/>
    </source>
</evidence>
<accession>A0A1L9NV23</accession>
<evidence type="ECO:0000259" key="1">
    <source>
        <dbReference type="Pfam" id="PF13403"/>
    </source>
</evidence>